<comment type="caution">
    <text evidence="2">The sequence shown here is derived from an EMBL/GenBank/DDBJ whole genome shotgun (WGS) entry which is preliminary data.</text>
</comment>
<name>A0A8K0RUV6_9HYPO</name>
<protein>
    <submittedName>
        <fullName evidence="2">Uncharacterized protein</fullName>
    </submittedName>
</protein>
<feature type="region of interest" description="Disordered" evidence="1">
    <location>
        <begin position="477"/>
        <end position="516"/>
    </location>
</feature>
<evidence type="ECO:0000256" key="1">
    <source>
        <dbReference type="SAM" id="MobiDB-lite"/>
    </source>
</evidence>
<feature type="region of interest" description="Disordered" evidence="1">
    <location>
        <begin position="359"/>
        <end position="426"/>
    </location>
</feature>
<gene>
    <name evidence="2" type="ORF">BKA59DRAFT_528079</name>
</gene>
<feature type="compositionally biased region" description="Basic and acidic residues" evidence="1">
    <location>
        <begin position="480"/>
        <end position="502"/>
    </location>
</feature>
<evidence type="ECO:0000313" key="3">
    <source>
        <dbReference type="Proteomes" id="UP000813427"/>
    </source>
</evidence>
<proteinExistence type="predicted"/>
<reference evidence="2" key="1">
    <citation type="journal article" date="2021" name="Nat. Commun.">
        <title>Genetic determinants of endophytism in the Arabidopsis root mycobiome.</title>
        <authorList>
            <person name="Mesny F."/>
            <person name="Miyauchi S."/>
            <person name="Thiergart T."/>
            <person name="Pickel B."/>
            <person name="Atanasova L."/>
            <person name="Karlsson M."/>
            <person name="Huettel B."/>
            <person name="Barry K.W."/>
            <person name="Haridas S."/>
            <person name="Chen C."/>
            <person name="Bauer D."/>
            <person name="Andreopoulos W."/>
            <person name="Pangilinan J."/>
            <person name="LaButti K."/>
            <person name="Riley R."/>
            <person name="Lipzen A."/>
            <person name="Clum A."/>
            <person name="Drula E."/>
            <person name="Henrissat B."/>
            <person name="Kohler A."/>
            <person name="Grigoriev I.V."/>
            <person name="Martin F.M."/>
            <person name="Hacquard S."/>
        </authorList>
    </citation>
    <scope>NUCLEOTIDE SEQUENCE</scope>
    <source>
        <strain evidence="2">MPI-SDFR-AT-0068</strain>
    </source>
</reference>
<dbReference type="AlphaFoldDB" id="A0A8K0RUV6"/>
<feature type="region of interest" description="Disordered" evidence="1">
    <location>
        <begin position="441"/>
        <end position="460"/>
    </location>
</feature>
<feature type="compositionally biased region" description="Low complexity" evidence="1">
    <location>
        <begin position="383"/>
        <end position="395"/>
    </location>
</feature>
<feature type="compositionally biased region" description="Acidic residues" evidence="1">
    <location>
        <begin position="361"/>
        <end position="370"/>
    </location>
</feature>
<sequence length="516" mass="55501">MGQDPKTAALGGQESTISIRHHRGAWVVSASALFCPLSLSSSPTLSTHNNKTTTAKPQPTLSLIYLFFIHPRYSISILGPPHPFTVSVTSTLCLFGSNAPLFWRATQLSLTFFGSLLLYNKPPSRARRGQPSLLSDKRHYHFPRIREPGTHKVLDVPLWTSPLIMLEPQAMRGPIDQTVGYGHSRTRTTSSTAFPMQFQTSHLAQPGPNFSQSRRSPSVGTFSTSSSIPPPAAYRSSSQSELRRSTSSRSGGASSQPSSYVALLRKQKGTVWCDRSQYEDPRLLAQQRAAKMRATLEVVGGRSGTSGGTGRTSTGLSTTNKVAAKIPKIRHHGKTPVVGYAPGENHVGVGGVPMRLSATEVEAESSEDENVPGSNRLHHRRTGSSGRSSTASSRRNLAYRTSGGMGSQHSQHSRRWSPGDTPERTGSLVEATPEVIVNDGASGKAHSMASGSSGERADNVGELTSNAPRLASNSLMHSALTREKSVKSADELRRRGSVDERTSTLSSGRLFIANPD</sequence>
<dbReference type="EMBL" id="JAGPXF010000004">
    <property type="protein sequence ID" value="KAH7246252.1"/>
    <property type="molecule type" value="Genomic_DNA"/>
</dbReference>
<evidence type="ECO:0000313" key="2">
    <source>
        <dbReference type="EMBL" id="KAH7246252.1"/>
    </source>
</evidence>
<accession>A0A8K0RUV6</accession>
<feature type="compositionally biased region" description="Low complexity" evidence="1">
    <location>
        <begin position="216"/>
        <end position="227"/>
    </location>
</feature>
<feature type="region of interest" description="Disordered" evidence="1">
    <location>
        <begin position="201"/>
        <end position="260"/>
    </location>
</feature>
<keyword evidence="3" id="KW-1185">Reference proteome</keyword>
<feature type="compositionally biased region" description="Low complexity" evidence="1">
    <location>
        <begin position="235"/>
        <end position="259"/>
    </location>
</feature>
<organism evidence="2 3">
    <name type="scientific">Fusarium tricinctum</name>
    <dbReference type="NCBI Taxonomy" id="61284"/>
    <lineage>
        <taxon>Eukaryota</taxon>
        <taxon>Fungi</taxon>
        <taxon>Dikarya</taxon>
        <taxon>Ascomycota</taxon>
        <taxon>Pezizomycotina</taxon>
        <taxon>Sordariomycetes</taxon>
        <taxon>Hypocreomycetidae</taxon>
        <taxon>Hypocreales</taxon>
        <taxon>Nectriaceae</taxon>
        <taxon>Fusarium</taxon>
        <taxon>Fusarium tricinctum species complex</taxon>
    </lineage>
</organism>
<dbReference type="OrthoDB" id="5385072at2759"/>
<feature type="compositionally biased region" description="Polar residues" evidence="1">
    <location>
        <begin position="201"/>
        <end position="215"/>
    </location>
</feature>
<dbReference type="Proteomes" id="UP000813427">
    <property type="component" value="Unassembled WGS sequence"/>
</dbReference>